<dbReference type="AlphaFoldDB" id="A0A2N7QFB0"/>
<keyword evidence="4" id="KW-0648">Protein biosynthesis</keyword>
<proteinExistence type="predicted"/>
<evidence type="ECO:0000256" key="1">
    <source>
        <dbReference type="ARBA" id="ARBA00022598"/>
    </source>
</evidence>
<dbReference type="GO" id="GO:0005524">
    <property type="term" value="F:ATP binding"/>
    <property type="evidence" value="ECO:0007669"/>
    <property type="project" value="UniProtKB-KW"/>
</dbReference>
<dbReference type="InterPro" id="IPR002312">
    <property type="entry name" value="Asp/Asn-tRNA-synth_IIb"/>
</dbReference>
<comment type="caution">
    <text evidence="7">The sequence shown here is derived from an EMBL/GenBank/DDBJ whole genome shotgun (WGS) entry which is preliminary data.</text>
</comment>
<evidence type="ECO:0000259" key="6">
    <source>
        <dbReference type="PROSITE" id="PS50862"/>
    </source>
</evidence>
<dbReference type="NCBIfam" id="NF001750">
    <property type="entry name" value="PRK00476.1"/>
    <property type="match status" value="1"/>
</dbReference>
<dbReference type="SUPFAM" id="SSF55681">
    <property type="entry name" value="Class II aaRS and biotin synthetases"/>
    <property type="match status" value="1"/>
</dbReference>
<evidence type="ECO:0000256" key="4">
    <source>
        <dbReference type="ARBA" id="ARBA00022917"/>
    </source>
</evidence>
<feature type="domain" description="Aminoacyl-transfer RNA synthetases class-II family profile" evidence="6">
    <location>
        <begin position="151"/>
        <end position="351"/>
    </location>
</feature>
<dbReference type="InterPro" id="IPR004365">
    <property type="entry name" value="NA-bd_OB_tRNA"/>
</dbReference>
<protein>
    <submittedName>
        <fullName evidence="7">Aspartate--tRNA ligase</fullName>
    </submittedName>
</protein>
<dbReference type="CDD" id="cd04317">
    <property type="entry name" value="EcAspRS_like_N"/>
    <property type="match status" value="1"/>
</dbReference>
<evidence type="ECO:0000313" key="8">
    <source>
        <dbReference type="Proteomes" id="UP000235619"/>
    </source>
</evidence>
<feature type="non-terminal residue" evidence="7">
    <location>
        <position position="351"/>
    </location>
</feature>
<keyword evidence="1 7" id="KW-0436">Ligase</keyword>
<dbReference type="Pfam" id="PF00152">
    <property type="entry name" value="tRNA-synt_2"/>
    <property type="match status" value="1"/>
</dbReference>
<dbReference type="Pfam" id="PF01336">
    <property type="entry name" value="tRNA_anti-codon"/>
    <property type="match status" value="1"/>
</dbReference>
<dbReference type="Gene3D" id="2.40.50.140">
    <property type="entry name" value="Nucleic acid-binding proteins"/>
    <property type="match status" value="1"/>
</dbReference>
<evidence type="ECO:0000256" key="2">
    <source>
        <dbReference type="ARBA" id="ARBA00022741"/>
    </source>
</evidence>
<dbReference type="InterPro" id="IPR006195">
    <property type="entry name" value="aa-tRNA-synth_II"/>
</dbReference>
<reference evidence="7 8" key="1">
    <citation type="submission" date="2018-01" db="EMBL/GenBank/DDBJ databases">
        <title>Metagenomic assembled genomes from two thermal pools in the Uzon Caldera, Kamchatka, Russia.</title>
        <authorList>
            <person name="Wilkins L."/>
            <person name="Ettinger C."/>
        </authorList>
    </citation>
    <scope>NUCLEOTIDE SEQUENCE [LARGE SCALE GENOMIC DNA]</scope>
    <source>
        <strain evidence="7">ARK-04</strain>
    </source>
</reference>
<evidence type="ECO:0000256" key="3">
    <source>
        <dbReference type="ARBA" id="ARBA00022840"/>
    </source>
</evidence>
<dbReference type="PANTHER" id="PTHR22594:SF5">
    <property type="entry name" value="ASPARTATE--TRNA LIGASE, MITOCHONDRIAL"/>
    <property type="match status" value="1"/>
</dbReference>
<keyword evidence="2" id="KW-0547">Nucleotide-binding</keyword>
<name>A0A2N7QFB0_9BACT</name>
<dbReference type="PRINTS" id="PR01042">
    <property type="entry name" value="TRNASYNTHASP"/>
</dbReference>
<keyword evidence="3" id="KW-0067">ATP-binding</keyword>
<dbReference type="EMBL" id="PNJD01000180">
    <property type="protein sequence ID" value="PMP97457.1"/>
    <property type="molecule type" value="Genomic_DNA"/>
</dbReference>
<dbReference type="SUPFAM" id="SSF50249">
    <property type="entry name" value="Nucleic acid-binding proteins"/>
    <property type="match status" value="1"/>
</dbReference>
<evidence type="ECO:0000256" key="5">
    <source>
        <dbReference type="ARBA" id="ARBA00023146"/>
    </source>
</evidence>
<dbReference type="InterPro" id="IPR004364">
    <property type="entry name" value="Aa-tRNA-synt_II"/>
</dbReference>
<dbReference type="InterPro" id="IPR012340">
    <property type="entry name" value="NA-bd_OB-fold"/>
</dbReference>
<dbReference type="GO" id="GO:0003676">
    <property type="term" value="F:nucleic acid binding"/>
    <property type="evidence" value="ECO:0007669"/>
    <property type="project" value="InterPro"/>
</dbReference>
<dbReference type="InterPro" id="IPR047089">
    <property type="entry name" value="Asp-tRNA-ligase_1_N"/>
</dbReference>
<dbReference type="Gene3D" id="3.30.930.10">
    <property type="entry name" value="Bira Bifunctional Protein, Domain 2"/>
    <property type="match status" value="1"/>
</dbReference>
<dbReference type="InterPro" id="IPR004524">
    <property type="entry name" value="Asp-tRNA-ligase_1"/>
</dbReference>
<keyword evidence="5" id="KW-0030">Aminoacyl-tRNA synthetase</keyword>
<accession>A0A2N7QFB0</accession>
<evidence type="ECO:0000313" key="7">
    <source>
        <dbReference type="EMBL" id="PMP97457.1"/>
    </source>
</evidence>
<gene>
    <name evidence="7" type="ORF">C0169_02995</name>
</gene>
<organism evidence="7 8">
    <name type="scientific">Thermodesulfobacterium geofontis</name>
    <dbReference type="NCBI Taxonomy" id="1295609"/>
    <lineage>
        <taxon>Bacteria</taxon>
        <taxon>Pseudomonadati</taxon>
        <taxon>Thermodesulfobacteriota</taxon>
        <taxon>Thermodesulfobacteria</taxon>
        <taxon>Thermodesulfobacteriales</taxon>
        <taxon>Thermodesulfobacteriaceae</taxon>
        <taxon>Thermodesulfobacterium</taxon>
    </lineage>
</organism>
<dbReference type="Proteomes" id="UP000235619">
    <property type="component" value="Unassembled WGS sequence"/>
</dbReference>
<dbReference type="GO" id="GO:0004815">
    <property type="term" value="F:aspartate-tRNA ligase activity"/>
    <property type="evidence" value="ECO:0007669"/>
    <property type="project" value="TreeGrafter"/>
</dbReference>
<dbReference type="PROSITE" id="PS50862">
    <property type="entry name" value="AA_TRNA_LIGASE_II"/>
    <property type="match status" value="1"/>
</dbReference>
<dbReference type="PANTHER" id="PTHR22594">
    <property type="entry name" value="ASPARTYL/LYSYL-TRNA SYNTHETASE"/>
    <property type="match status" value="1"/>
</dbReference>
<dbReference type="GO" id="GO:0006422">
    <property type="term" value="P:aspartyl-tRNA aminoacylation"/>
    <property type="evidence" value="ECO:0007669"/>
    <property type="project" value="TreeGrafter"/>
</dbReference>
<sequence>MKLKRTHYIGELNNTFIGKEVVVSGWVLRRRDHGGVIFLDLRDRSGLLQVVFEEGLDPEIHDLADSIRIEYVISVKGLIRRRPPGMENPKIPTGEIELVAMEVEILNTSKTPPFPMDEDLSEISEAVRLKYRYLEMRALDGLKPFIFRHQVNQTIREFLNSKGFLEIETPFLTKSTPEGARDYLVPSRLYPGKFYALPQSPQLFKQILMVAGVDKYYQIVRCFRDEDLRADRQPEFTQLDMEMSFVEESDIMSVVEELLAYLFEKALNITLETPFPKLSYETALKDYGTDRPDIRFDMKLKDLSFLFKETSFKVFRDALDSGGVIKGLKAPANFSRKELDDLIKFAQELGA</sequence>
<dbReference type="NCBIfam" id="TIGR00459">
    <property type="entry name" value="aspS_bact"/>
    <property type="match status" value="1"/>
</dbReference>
<dbReference type="InterPro" id="IPR045864">
    <property type="entry name" value="aa-tRNA-synth_II/BPL/LPL"/>
</dbReference>